<dbReference type="EMBL" id="JAACJM010000004">
    <property type="protein sequence ID" value="KAF5373007.1"/>
    <property type="molecule type" value="Genomic_DNA"/>
</dbReference>
<feature type="region of interest" description="Disordered" evidence="1">
    <location>
        <begin position="307"/>
        <end position="334"/>
    </location>
</feature>
<accession>A0A8H5GXX4</accession>
<gene>
    <name evidence="2" type="ORF">D9758_001601</name>
</gene>
<keyword evidence="3" id="KW-1185">Reference proteome</keyword>
<organism evidence="2 3">
    <name type="scientific">Tetrapyrgos nigripes</name>
    <dbReference type="NCBI Taxonomy" id="182062"/>
    <lineage>
        <taxon>Eukaryota</taxon>
        <taxon>Fungi</taxon>
        <taxon>Dikarya</taxon>
        <taxon>Basidiomycota</taxon>
        <taxon>Agaricomycotina</taxon>
        <taxon>Agaricomycetes</taxon>
        <taxon>Agaricomycetidae</taxon>
        <taxon>Agaricales</taxon>
        <taxon>Marasmiineae</taxon>
        <taxon>Marasmiaceae</taxon>
        <taxon>Tetrapyrgos</taxon>
    </lineage>
</organism>
<dbReference type="Proteomes" id="UP000559256">
    <property type="component" value="Unassembled WGS sequence"/>
</dbReference>
<proteinExistence type="predicted"/>
<evidence type="ECO:0000313" key="3">
    <source>
        <dbReference type="Proteomes" id="UP000559256"/>
    </source>
</evidence>
<protein>
    <submittedName>
        <fullName evidence="2">Uncharacterized protein</fullName>
    </submittedName>
</protein>
<sequence length="515" mass="56075">MPVSEEVARAAKNLRELNDDPGDIIYEYDKSTDAGKVWYYPATLEHDLQTGQEVVVPIRPVNLHEFFQTHHIQYPCCPCAADPRQPDRTPMVLAKGSNPDGQLFGEYYFGCRLFKTGCQFFIAPLAALIAKGIVFLKTDYPSKLSSTSVDFDLLILYSRKTKWISPGNGLLTSHPATIPLSSESSLTGALGDPPAARHRSSVASTPSKIKPVRDASIQKLSTAASTPTPASARSVAKILSSPVLGPGPSPIPSPQRLPTVTPDRRRQRAASRNANIEKWRSQVEGVDPFVDTANHEALGLAEVINEAHSPPDSRSPSSPNSTFTTSRSSHLAPLQQIRLCKEQRAWLGNHGKNKKQPSPKPEVIVIDDSSDDARPPKQKRKVVHASTAFKTTTFAPVASPSKPPLADPFSQSAAHPPPSRPRYNGRPANIRPLHGSTTQRVEGKKMMDGLSRGVGYTDTEVNSCYRKCGVCNKNFWYSKIGNHLNVCGKDGSGGDDDDDDDDAEGETDTDVQILE</sequence>
<feature type="compositionally biased region" description="Low complexity" evidence="1">
    <location>
        <begin position="310"/>
        <end position="329"/>
    </location>
</feature>
<reference evidence="2 3" key="1">
    <citation type="journal article" date="2020" name="ISME J.">
        <title>Uncovering the hidden diversity of litter-decomposition mechanisms in mushroom-forming fungi.</title>
        <authorList>
            <person name="Floudas D."/>
            <person name="Bentzer J."/>
            <person name="Ahren D."/>
            <person name="Johansson T."/>
            <person name="Persson P."/>
            <person name="Tunlid A."/>
        </authorList>
    </citation>
    <scope>NUCLEOTIDE SEQUENCE [LARGE SCALE GENOMIC DNA]</scope>
    <source>
        <strain evidence="2 3">CBS 291.85</strain>
    </source>
</reference>
<feature type="region of interest" description="Disordered" evidence="1">
    <location>
        <begin position="489"/>
        <end position="515"/>
    </location>
</feature>
<feature type="region of interest" description="Disordered" evidence="1">
    <location>
        <begin position="240"/>
        <end position="279"/>
    </location>
</feature>
<dbReference type="AlphaFoldDB" id="A0A8H5GXX4"/>
<name>A0A8H5GXX4_9AGAR</name>
<feature type="region of interest" description="Disordered" evidence="1">
    <location>
        <begin position="349"/>
        <end position="446"/>
    </location>
</feature>
<evidence type="ECO:0000313" key="2">
    <source>
        <dbReference type="EMBL" id="KAF5373007.1"/>
    </source>
</evidence>
<comment type="caution">
    <text evidence="2">The sequence shown here is derived from an EMBL/GenBank/DDBJ whole genome shotgun (WGS) entry which is preliminary data.</text>
</comment>
<feature type="compositionally biased region" description="Pro residues" evidence="1">
    <location>
        <begin position="245"/>
        <end position="255"/>
    </location>
</feature>
<feature type="region of interest" description="Disordered" evidence="1">
    <location>
        <begin position="184"/>
        <end position="208"/>
    </location>
</feature>
<feature type="compositionally biased region" description="Acidic residues" evidence="1">
    <location>
        <begin position="493"/>
        <end position="509"/>
    </location>
</feature>
<evidence type="ECO:0000256" key="1">
    <source>
        <dbReference type="SAM" id="MobiDB-lite"/>
    </source>
</evidence>